<comment type="caution">
    <text evidence="2">The sequence shown here is derived from an EMBL/GenBank/DDBJ whole genome shotgun (WGS) entry which is preliminary data.</text>
</comment>
<evidence type="ECO:0000313" key="3">
    <source>
        <dbReference type="Proteomes" id="UP000010433"/>
    </source>
</evidence>
<organism evidence="2 3">
    <name type="scientific">Hoylesella saccharolytica F0055</name>
    <dbReference type="NCBI Taxonomy" id="1127699"/>
    <lineage>
        <taxon>Bacteria</taxon>
        <taxon>Pseudomonadati</taxon>
        <taxon>Bacteroidota</taxon>
        <taxon>Bacteroidia</taxon>
        <taxon>Bacteroidales</taxon>
        <taxon>Prevotellaceae</taxon>
        <taxon>Hoylesella</taxon>
    </lineage>
</organism>
<dbReference type="PATRIC" id="fig|1127699.3.peg.249"/>
<evidence type="ECO:0000313" key="2">
    <source>
        <dbReference type="EMBL" id="EKY03638.1"/>
    </source>
</evidence>
<evidence type="ECO:0000256" key="1">
    <source>
        <dbReference type="SAM" id="MobiDB-lite"/>
    </source>
</evidence>
<dbReference type="HOGENOM" id="CLU_2754559_0_0_10"/>
<dbReference type="STRING" id="1127699.HMPREF9151_00280"/>
<feature type="region of interest" description="Disordered" evidence="1">
    <location>
        <begin position="27"/>
        <end position="70"/>
    </location>
</feature>
<dbReference type="EMBL" id="AMEP01000029">
    <property type="protein sequence ID" value="EKY03638.1"/>
    <property type="molecule type" value="Genomic_DNA"/>
</dbReference>
<dbReference type="RefSeq" id="WP_009163455.1">
    <property type="nucleotide sequence ID" value="NZ_KB291029.1"/>
</dbReference>
<name>L1NJT2_9BACT</name>
<keyword evidence="3" id="KW-1185">Reference proteome</keyword>
<gene>
    <name evidence="2" type="ORF">HMPREF9151_00280</name>
</gene>
<proteinExistence type="predicted"/>
<dbReference type="AlphaFoldDB" id="L1NJT2"/>
<sequence length="70" mass="7926">MNRHQVEADIYMKPAIKVFKTEMEPFMHQSHGTGGHNPGIIAPPGGEAKQGSFDEEEEEENLPTYGEIWR</sequence>
<protein>
    <submittedName>
        <fullName evidence="2">Uncharacterized protein</fullName>
    </submittedName>
</protein>
<dbReference type="Proteomes" id="UP000010433">
    <property type="component" value="Unassembled WGS sequence"/>
</dbReference>
<accession>L1NJT2</accession>
<reference evidence="2 3" key="1">
    <citation type="submission" date="2012-05" db="EMBL/GenBank/DDBJ databases">
        <authorList>
            <person name="Weinstock G."/>
            <person name="Sodergren E."/>
            <person name="Lobos E.A."/>
            <person name="Fulton L."/>
            <person name="Fulton R."/>
            <person name="Courtney L."/>
            <person name="Fronick C."/>
            <person name="O'Laughlin M."/>
            <person name="Godfrey J."/>
            <person name="Wilson R.M."/>
            <person name="Miner T."/>
            <person name="Farmer C."/>
            <person name="Delehaunty K."/>
            <person name="Cordes M."/>
            <person name="Minx P."/>
            <person name="Tomlinson C."/>
            <person name="Chen J."/>
            <person name="Wollam A."/>
            <person name="Pepin K.H."/>
            <person name="Bhonagiri V."/>
            <person name="Zhang X."/>
            <person name="Suruliraj S."/>
            <person name="Warren W."/>
            <person name="Mitreva M."/>
            <person name="Mardis E.R."/>
            <person name="Wilson R.K."/>
        </authorList>
    </citation>
    <scope>NUCLEOTIDE SEQUENCE [LARGE SCALE GENOMIC DNA]</scope>
    <source>
        <strain evidence="2 3">F0055</strain>
    </source>
</reference>